<accession>A0A6P6RXP2</accession>
<organism evidence="2 3">
    <name type="scientific">Cyclospora cayetanensis</name>
    <dbReference type="NCBI Taxonomy" id="88456"/>
    <lineage>
        <taxon>Eukaryota</taxon>
        <taxon>Sar</taxon>
        <taxon>Alveolata</taxon>
        <taxon>Apicomplexa</taxon>
        <taxon>Conoidasida</taxon>
        <taxon>Coccidia</taxon>
        <taxon>Eucoccidiorida</taxon>
        <taxon>Eimeriorina</taxon>
        <taxon>Eimeriidae</taxon>
        <taxon>Cyclospora</taxon>
    </lineage>
</organism>
<keyword evidence="2" id="KW-1185">Reference proteome</keyword>
<reference evidence="3" key="1">
    <citation type="submission" date="2025-08" db="UniProtKB">
        <authorList>
            <consortium name="RefSeq"/>
        </authorList>
    </citation>
    <scope>IDENTIFICATION</scope>
</reference>
<sequence length="164" mass="17647">MSAKLSEATAKENATRDRSSAVVVAAVAAAVVAAAAAAQVAAATVKEAARSFRWQKALSAAVARGGASPTQPQGQATLIPTVPSEDNASHTKVVFKGRYTNFPLGHIWEKYDFVQTHLLLQEALILQQGQQPELLGPEQELQQRFIVNLRLEQAHSKPLDQPKE</sequence>
<dbReference type="GeneID" id="34621765"/>
<evidence type="ECO:0000313" key="3">
    <source>
        <dbReference type="RefSeq" id="XP_026191880.1"/>
    </source>
</evidence>
<dbReference type="Proteomes" id="UP000515125">
    <property type="component" value="Unplaced"/>
</dbReference>
<evidence type="ECO:0000256" key="1">
    <source>
        <dbReference type="SAM" id="MobiDB-lite"/>
    </source>
</evidence>
<dbReference type="OrthoDB" id="430577at2759"/>
<dbReference type="RefSeq" id="XP_026191880.1">
    <property type="nucleotide sequence ID" value="XM_026336095.1"/>
</dbReference>
<gene>
    <name evidence="3" type="primary">LOC34621765</name>
</gene>
<feature type="region of interest" description="Disordered" evidence="1">
    <location>
        <begin position="63"/>
        <end position="84"/>
    </location>
</feature>
<protein>
    <submittedName>
        <fullName evidence="3">Uncharacterized protein LOC34621765</fullName>
    </submittedName>
</protein>
<proteinExistence type="predicted"/>
<feature type="compositionally biased region" description="Polar residues" evidence="1">
    <location>
        <begin position="68"/>
        <end position="78"/>
    </location>
</feature>
<dbReference type="AlphaFoldDB" id="A0A6P6RXP2"/>
<evidence type="ECO:0000313" key="2">
    <source>
        <dbReference type="Proteomes" id="UP000515125"/>
    </source>
</evidence>
<name>A0A6P6RXP2_9EIME</name>